<keyword evidence="4 7" id="KW-0238">DNA-binding</keyword>
<dbReference type="PROSITE" id="PS50110">
    <property type="entry name" value="RESPONSE_REGULATORY"/>
    <property type="match status" value="1"/>
</dbReference>
<gene>
    <name evidence="10" type="ORF">ACFQ03_03695</name>
</gene>
<dbReference type="InterPro" id="IPR011006">
    <property type="entry name" value="CheY-like_superfamily"/>
</dbReference>
<dbReference type="CDD" id="cd00383">
    <property type="entry name" value="trans_reg_C"/>
    <property type="match status" value="1"/>
</dbReference>
<dbReference type="InterPro" id="IPR036388">
    <property type="entry name" value="WH-like_DNA-bd_sf"/>
</dbReference>
<dbReference type="PANTHER" id="PTHR48111">
    <property type="entry name" value="REGULATOR OF RPOS"/>
    <property type="match status" value="1"/>
</dbReference>
<feature type="DNA-binding region" description="OmpR/PhoB-type" evidence="7">
    <location>
        <begin position="131"/>
        <end position="229"/>
    </location>
</feature>
<accession>A0ABW3D4E6</accession>
<dbReference type="InterPro" id="IPR016032">
    <property type="entry name" value="Sig_transdc_resp-reg_C-effctor"/>
</dbReference>
<evidence type="ECO:0000256" key="1">
    <source>
        <dbReference type="ARBA" id="ARBA00022553"/>
    </source>
</evidence>
<evidence type="ECO:0000259" key="8">
    <source>
        <dbReference type="PROSITE" id="PS50110"/>
    </source>
</evidence>
<reference evidence="11" key="1">
    <citation type="journal article" date="2019" name="Int. J. Syst. Evol. Microbiol.">
        <title>The Global Catalogue of Microorganisms (GCM) 10K type strain sequencing project: providing services to taxonomists for standard genome sequencing and annotation.</title>
        <authorList>
            <consortium name="The Broad Institute Genomics Platform"/>
            <consortium name="The Broad Institute Genome Sequencing Center for Infectious Disease"/>
            <person name="Wu L."/>
            <person name="Ma J."/>
        </authorList>
    </citation>
    <scope>NUCLEOTIDE SEQUENCE [LARGE SCALE GENOMIC DNA]</scope>
    <source>
        <strain evidence="11">CCUG 57263</strain>
    </source>
</reference>
<protein>
    <submittedName>
        <fullName evidence="10">Response regulator transcription factor</fullName>
    </submittedName>
</protein>
<dbReference type="SUPFAM" id="SSF46894">
    <property type="entry name" value="C-terminal effector domain of the bipartite response regulators"/>
    <property type="match status" value="1"/>
</dbReference>
<keyword evidence="3" id="KW-0805">Transcription regulation</keyword>
<evidence type="ECO:0000313" key="10">
    <source>
        <dbReference type="EMBL" id="MFD0868240.1"/>
    </source>
</evidence>
<evidence type="ECO:0000256" key="4">
    <source>
        <dbReference type="ARBA" id="ARBA00023125"/>
    </source>
</evidence>
<evidence type="ECO:0000256" key="6">
    <source>
        <dbReference type="PROSITE-ProRule" id="PRU00169"/>
    </source>
</evidence>
<dbReference type="RefSeq" id="WP_379286131.1">
    <property type="nucleotide sequence ID" value="NZ_JBHTIU010000010.1"/>
</dbReference>
<dbReference type="EMBL" id="JBHTIU010000010">
    <property type="protein sequence ID" value="MFD0868240.1"/>
    <property type="molecule type" value="Genomic_DNA"/>
</dbReference>
<dbReference type="Proteomes" id="UP001597120">
    <property type="component" value="Unassembled WGS sequence"/>
</dbReference>
<dbReference type="InterPro" id="IPR039420">
    <property type="entry name" value="WalR-like"/>
</dbReference>
<dbReference type="PROSITE" id="PS51755">
    <property type="entry name" value="OMPR_PHOB"/>
    <property type="match status" value="1"/>
</dbReference>
<proteinExistence type="predicted"/>
<evidence type="ECO:0000256" key="2">
    <source>
        <dbReference type="ARBA" id="ARBA00023012"/>
    </source>
</evidence>
<keyword evidence="1 6" id="KW-0597">Phosphoprotein</keyword>
<dbReference type="SMART" id="SM00862">
    <property type="entry name" value="Trans_reg_C"/>
    <property type="match status" value="1"/>
</dbReference>
<feature type="domain" description="OmpR/PhoB-type" evidence="9">
    <location>
        <begin position="131"/>
        <end position="229"/>
    </location>
</feature>
<dbReference type="Pfam" id="PF00486">
    <property type="entry name" value="Trans_reg_C"/>
    <property type="match status" value="1"/>
</dbReference>
<keyword evidence="5" id="KW-0804">Transcription</keyword>
<dbReference type="SUPFAM" id="SSF52172">
    <property type="entry name" value="CheY-like"/>
    <property type="match status" value="1"/>
</dbReference>
<evidence type="ECO:0000259" key="9">
    <source>
        <dbReference type="PROSITE" id="PS51755"/>
    </source>
</evidence>
<name>A0ABW3D4E6_9BACL</name>
<evidence type="ECO:0000256" key="5">
    <source>
        <dbReference type="ARBA" id="ARBA00023163"/>
    </source>
</evidence>
<dbReference type="Gene3D" id="1.10.10.10">
    <property type="entry name" value="Winged helix-like DNA-binding domain superfamily/Winged helix DNA-binding domain"/>
    <property type="match status" value="1"/>
</dbReference>
<evidence type="ECO:0000256" key="3">
    <source>
        <dbReference type="ARBA" id="ARBA00023015"/>
    </source>
</evidence>
<feature type="domain" description="Response regulatory" evidence="8">
    <location>
        <begin position="3"/>
        <end position="116"/>
    </location>
</feature>
<dbReference type="Gene3D" id="6.10.250.690">
    <property type="match status" value="1"/>
</dbReference>
<dbReference type="SMART" id="SM00448">
    <property type="entry name" value="REC"/>
    <property type="match status" value="1"/>
</dbReference>
<dbReference type="PANTHER" id="PTHR48111:SF43">
    <property type="entry name" value="STAGE 0 SPORULATION PROTEIN A HOMOLOG"/>
    <property type="match status" value="1"/>
</dbReference>
<organism evidence="10 11">
    <name type="scientific">Paenibacillus residui</name>
    <dbReference type="NCBI Taxonomy" id="629724"/>
    <lineage>
        <taxon>Bacteria</taxon>
        <taxon>Bacillati</taxon>
        <taxon>Bacillota</taxon>
        <taxon>Bacilli</taxon>
        <taxon>Bacillales</taxon>
        <taxon>Paenibacillaceae</taxon>
        <taxon>Paenibacillus</taxon>
    </lineage>
</organism>
<dbReference type="CDD" id="cd18159">
    <property type="entry name" value="REC_OmpR_NsrR-like"/>
    <property type="match status" value="1"/>
</dbReference>
<dbReference type="InterPro" id="IPR001789">
    <property type="entry name" value="Sig_transdc_resp-reg_receiver"/>
</dbReference>
<keyword evidence="11" id="KW-1185">Reference proteome</keyword>
<evidence type="ECO:0000313" key="11">
    <source>
        <dbReference type="Proteomes" id="UP001597120"/>
    </source>
</evidence>
<comment type="caution">
    <text evidence="10">The sequence shown here is derived from an EMBL/GenBank/DDBJ whole genome shotgun (WGS) entry which is preliminary data.</text>
</comment>
<keyword evidence="2" id="KW-0902">Two-component regulatory system</keyword>
<evidence type="ECO:0000256" key="7">
    <source>
        <dbReference type="PROSITE-ProRule" id="PRU01091"/>
    </source>
</evidence>
<dbReference type="Pfam" id="PF00072">
    <property type="entry name" value="Response_reg"/>
    <property type="match status" value="1"/>
</dbReference>
<feature type="modified residue" description="4-aspartylphosphate" evidence="6">
    <location>
        <position position="52"/>
    </location>
</feature>
<dbReference type="Gene3D" id="3.40.50.2300">
    <property type="match status" value="1"/>
</dbReference>
<sequence length="238" mass="27342">MYRIMIVEDDDKIAEILSGYIRKYNYEVVRAARFDDIRNEFVENRPHLVLLDINLPQYDGFYWCRQIRTISNVPIIFISARVGEMDQVMAIENGGDDYLTKPFNLDVVVAKIKGALRRAYGEYASVSAGSGDLYEVYGLGLDRSKNQVLWNGGKIILSHNEFRLLNCLIQQVGQIITREELLEELWDDADFVDDNTLTVNVTRVRKKLEELGIKGAIETVRGQGYRLEPVWKRESADA</sequence>
<dbReference type="InterPro" id="IPR001867">
    <property type="entry name" value="OmpR/PhoB-type_DNA-bd"/>
</dbReference>